<organism evidence="2 3">
    <name type="scientific">Chryseobacterium nematophagum</name>
    <dbReference type="NCBI Taxonomy" id="2305228"/>
    <lineage>
        <taxon>Bacteria</taxon>
        <taxon>Pseudomonadati</taxon>
        <taxon>Bacteroidota</taxon>
        <taxon>Flavobacteriia</taxon>
        <taxon>Flavobacteriales</taxon>
        <taxon>Weeksellaceae</taxon>
        <taxon>Chryseobacterium group</taxon>
        <taxon>Chryseobacterium</taxon>
    </lineage>
</organism>
<dbReference type="Proteomes" id="UP000267524">
    <property type="component" value="Unassembled WGS sequence"/>
</dbReference>
<dbReference type="InterPro" id="IPR023991">
    <property type="entry name" value="Bacteriocin_IIb_lactobn/cerein"/>
</dbReference>
<keyword evidence="1" id="KW-0812">Transmembrane</keyword>
<dbReference type="NCBIfam" id="TIGR03949">
    <property type="entry name" value="bact_IIb_cerein"/>
    <property type="match status" value="1"/>
</dbReference>
<sequence>MQLKNIKVEALTSQEIKSVEGGAFPILVWGAGAIAGAVASGAITYGVKRGLNYIFPPRRY</sequence>
<dbReference type="EMBL" id="QWIV01000013">
    <property type="protein sequence ID" value="RMZ59369.1"/>
    <property type="molecule type" value="Genomic_DNA"/>
</dbReference>
<keyword evidence="3" id="KW-1185">Reference proteome</keyword>
<dbReference type="AlphaFoldDB" id="A0A3M7LAY6"/>
<gene>
    <name evidence="2" type="ORF">D1632_06925</name>
</gene>
<proteinExistence type="predicted"/>
<comment type="caution">
    <text evidence="2">The sequence shown here is derived from an EMBL/GenBank/DDBJ whole genome shotgun (WGS) entry which is preliminary data.</text>
</comment>
<accession>A0A3M7LAY6</accession>
<evidence type="ECO:0000256" key="1">
    <source>
        <dbReference type="SAM" id="Phobius"/>
    </source>
</evidence>
<protein>
    <submittedName>
        <fullName evidence="2">Class IIb bacteriocin, lactobin A/cerein 7B family</fullName>
    </submittedName>
</protein>
<keyword evidence="1" id="KW-0472">Membrane</keyword>
<keyword evidence="1" id="KW-1133">Transmembrane helix</keyword>
<name>A0A3M7LAY6_9FLAO</name>
<feature type="transmembrane region" description="Helical" evidence="1">
    <location>
        <begin position="26"/>
        <end position="47"/>
    </location>
</feature>
<dbReference type="RefSeq" id="WP_122546490.1">
    <property type="nucleotide sequence ID" value="NZ_QWIV01000013.1"/>
</dbReference>
<reference evidence="2 3" key="1">
    <citation type="submission" date="2018-08" db="EMBL/GenBank/DDBJ databases">
        <title>Chryseobacterium nematophagum: a novel matrix digesting pathogen of nematodes.</title>
        <authorList>
            <person name="Page A."/>
            <person name="Roberts M."/>
            <person name="Felix M.-A."/>
            <person name="Weir W."/>
        </authorList>
    </citation>
    <scope>NUCLEOTIDE SEQUENCE [LARGE SCALE GENOMIC DNA]</scope>
    <source>
        <strain evidence="2 3">JUb275</strain>
    </source>
</reference>
<evidence type="ECO:0000313" key="3">
    <source>
        <dbReference type="Proteomes" id="UP000267524"/>
    </source>
</evidence>
<evidence type="ECO:0000313" key="2">
    <source>
        <dbReference type="EMBL" id="RMZ59369.1"/>
    </source>
</evidence>